<evidence type="ECO:0000256" key="1">
    <source>
        <dbReference type="SAM" id="MobiDB-lite"/>
    </source>
</evidence>
<protein>
    <submittedName>
        <fullName evidence="2">Uncharacterized protein</fullName>
    </submittedName>
</protein>
<evidence type="ECO:0000313" key="3">
    <source>
        <dbReference type="Proteomes" id="UP001309876"/>
    </source>
</evidence>
<accession>A0AAN7T5E9</accession>
<reference evidence="2 3" key="1">
    <citation type="submission" date="2023-08" db="EMBL/GenBank/DDBJ databases">
        <title>Black Yeasts Isolated from many extreme environments.</title>
        <authorList>
            <person name="Coleine C."/>
            <person name="Stajich J.E."/>
            <person name="Selbmann L."/>
        </authorList>
    </citation>
    <scope>NUCLEOTIDE SEQUENCE [LARGE SCALE GENOMIC DNA]</scope>
    <source>
        <strain evidence="2 3">CCFEE 5910</strain>
    </source>
</reference>
<dbReference type="EMBL" id="JAVRRJ010000001">
    <property type="protein sequence ID" value="KAK5090879.1"/>
    <property type="molecule type" value="Genomic_DNA"/>
</dbReference>
<organism evidence="2 3">
    <name type="scientific">Lithohypha guttulata</name>
    <dbReference type="NCBI Taxonomy" id="1690604"/>
    <lineage>
        <taxon>Eukaryota</taxon>
        <taxon>Fungi</taxon>
        <taxon>Dikarya</taxon>
        <taxon>Ascomycota</taxon>
        <taxon>Pezizomycotina</taxon>
        <taxon>Eurotiomycetes</taxon>
        <taxon>Chaetothyriomycetidae</taxon>
        <taxon>Chaetothyriales</taxon>
        <taxon>Trichomeriaceae</taxon>
        <taxon>Lithohypha</taxon>
    </lineage>
</organism>
<evidence type="ECO:0000313" key="2">
    <source>
        <dbReference type="EMBL" id="KAK5090879.1"/>
    </source>
</evidence>
<sequence length="184" mass="20300">MPPKKQDPDSQVASDINALAIMMATATEFNPDYNAVARELGISHGKNVPRKMDTILKQAGYQLKNKKVVKIDEDGAPTTPKVKEPKTPGGTDDEDGKPTITKKSIAKKPASKKGVTPKRESSKSPTKKAPATPQSKKRKLSEDIDEEDEDIKTGKSDEDDDDKDEDIDDDGDEAEEWWRHGEIK</sequence>
<comment type="caution">
    <text evidence="2">The sequence shown here is derived from an EMBL/GenBank/DDBJ whole genome shotgun (WGS) entry which is preliminary data.</text>
</comment>
<dbReference type="Proteomes" id="UP001309876">
    <property type="component" value="Unassembled WGS sequence"/>
</dbReference>
<gene>
    <name evidence="2" type="ORF">LTR05_001056</name>
</gene>
<name>A0AAN7T5E9_9EURO</name>
<feature type="compositionally biased region" description="Acidic residues" evidence="1">
    <location>
        <begin position="157"/>
        <end position="175"/>
    </location>
</feature>
<keyword evidence="3" id="KW-1185">Reference proteome</keyword>
<dbReference type="AlphaFoldDB" id="A0AAN7T5E9"/>
<feature type="region of interest" description="Disordered" evidence="1">
    <location>
        <begin position="66"/>
        <end position="184"/>
    </location>
</feature>
<proteinExistence type="predicted"/>